<evidence type="ECO:0000256" key="1">
    <source>
        <dbReference type="ARBA" id="ARBA00008359"/>
    </source>
</evidence>
<dbReference type="Pfam" id="PF09729">
    <property type="entry name" value="Gti1_Pac2"/>
    <property type="match status" value="1"/>
</dbReference>
<sequence>MASTSQVVPTFHGHISSTYDALLVFEACLGGRLAPLPCRPSNLERAGLIRSGNVFVYEETSSGVKRWTDGVPWSPSRMLGNFLIYRELDASFRPGAKRRANKRSKSSGISEHQPNESLYKSNPISQDVLRSLVGSLTTSYAFKVGGLVKKTISVTVGGLSHRLVSYYSIADILDNKFTTPSKDPTFQHITPRLDLAQHHFRWPLVE</sequence>
<feature type="region of interest" description="Disordered" evidence="2">
    <location>
        <begin position="96"/>
        <end position="120"/>
    </location>
</feature>
<comment type="similarity">
    <text evidence="1">Belongs to the MIT1/WOR1 family.</text>
</comment>
<organism evidence="3 4">
    <name type="scientific">Amylocarpus encephaloides</name>
    <dbReference type="NCBI Taxonomy" id="45428"/>
    <lineage>
        <taxon>Eukaryota</taxon>
        <taxon>Fungi</taxon>
        <taxon>Dikarya</taxon>
        <taxon>Ascomycota</taxon>
        <taxon>Pezizomycotina</taxon>
        <taxon>Leotiomycetes</taxon>
        <taxon>Helotiales</taxon>
        <taxon>Helotiales incertae sedis</taxon>
        <taxon>Amylocarpus</taxon>
    </lineage>
</organism>
<dbReference type="EMBL" id="MU252258">
    <property type="protein sequence ID" value="KAG9227990.1"/>
    <property type="molecule type" value="Genomic_DNA"/>
</dbReference>
<keyword evidence="4" id="KW-1185">Reference proteome</keyword>
<dbReference type="GO" id="GO:0003677">
    <property type="term" value="F:DNA binding"/>
    <property type="evidence" value="ECO:0007669"/>
    <property type="project" value="TreeGrafter"/>
</dbReference>
<comment type="caution">
    <text evidence="3">The sequence shown here is derived from an EMBL/GenBank/DDBJ whole genome shotgun (WGS) entry which is preliminary data.</text>
</comment>
<reference evidence="3" key="1">
    <citation type="journal article" date="2021" name="IMA Fungus">
        <title>Genomic characterization of three marine fungi, including Emericellopsis atlantica sp. nov. with signatures of a generalist lifestyle and marine biomass degradation.</title>
        <authorList>
            <person name="Hagestad O.C."/>
            <person name="Hou L."/>
            <person name="Andersen J.H."/>
            <person name="Hansen E.H."/>
            <person name="Altermark B."/>
            <person name="Li C."/>
            <person name="Kuhnert E."/>
            <person name="Cox R.J."/>
            <person name="Crous P.W."/>
            <person name="Spatafora J.W."/>
            <person name="Lail K."/>
            <person name="Amirebrahimi M."/>
            <person name="Lipzen A."/>
            <person name="Pangilinan J."/>
            <person name="Andreopoulos W."/>
            <person name="Hayes R.D."/>
            <person name="Ng V."/>
            <person name="Grigoriev I.V."/>
            <person name="Jackson S.A."/>
            <person name="Sutton T.D.S."/>
            <person name="Dobson A.D.W."/>
            <person name="Rama T."/>
        </authorList>
    </citation>
    <scope>NUCLEOTIDE SEQUENCE</scope>
    <source>
        <strain evidence="3">TRa018bII</strain>
    </source>
</reference>
<accession>A0A9P7Y7R2</accession>
<dbReference type="AlphaFoldDB" id="A0A9P7Y7R2"/>
<evidence type="ECO:0000256" key="2">
    <source>
        <dbReference type="SAM" id="MobiDB-lite"/>
    </source>
</evidence>
<feature type="compositionally biased region" description="Basic residues" evidence="2">
    <location>
        <begin position="96"/>
        <end position="105"/>
    </location>
</feature>
<gene>
    <name evidence="3" type="ORF">BJ875DRAFT_413405</name>
</gene>
<dbReference type="Proteomes" id="UP000824998">
    <property type="component" value="Unassembled WGS sequence"/>
</dbReference>
<dbReference type="InterPro" id="IPR018608">
    <property type="entry name" value="Gti1/Pac2"/>
</dbReference>
<dbReference type="PANTHER" id="PTHR28027:SF2">
    <property type="entry name" value="TRANSCRIPTIONAL REGULATOR MIT1"/>
    <property type="match status" value="1"/>
</dbReference>
<evidence type="ECO:0000313" key="4">
    <source>
        <dbReference type="Proteomes" id="UP000824998"/>
    </source>
</evidence>
<protein>
    <submittedName>
        <fullName evidence="3">Gti1/Pac2 family-domain-containing protein</fullName>
    </submittedName>
</protein>
<name>A0A9P7Y7R2_9HELO</name>
<feature type="non-terminal residue" evidence="3">
    <location>
        <position position="206"/>
    </location>
</feature>
<feature type="compositionally biased region" description="Polar residues" evidence="2">
    <location>
        <begin position="106"/>
        <end position="120"/>
    </location>
</feature>
<proteinExistence type="inferred from homology"/>
<evidence type="ECO:0000313" key="3">
    <source>
        <dbReference type="EMBL" id="KAG9227990.1"/>
    </source>
</evidence>
<dbReference type="PANTHER" id="PTHR28027">
    <property type="entry name" value="TRANSCRIPTIONAL REGULATOR MIT1"/>
    <property type="match status" value="1"/>
</dbReference>
<dbReference type="OrthoDB" id="5319641at2759"/>